<dbReference type="InterPro" id="IPR001680">
    <property type="entry name" value="WD40_rpt"/>
</dbReference>
<dbReference type="InterPro" id="IPR011992">
    <property type="entry name" value="EF-hand-dom_pair"/>
</dbReference>
<dbReference type="InterPro" id="IPR019775">
    <property type="entry name" value="WD40_repeat_CS"/>
</dbReference>
<dbReference type="InterPro" id="IPR015943">
    <property type="entry name" value="WD40/YVTN_repeat-like_dom_sf"/>
</dbReference>
<reference evidence="7" key="1">
    <citation type="submission" date="2022-07" db="EMBL/GenBank/DDBJ databases">
        <title>Genome analysis of Parmales, a sister group of diatoms, reveals the evolutionary specialization of diatoms from phago-mixotrophs to photoautotrophs.</title>
        <authorList>
            <person name="Ban H."/>
            <person name="Sato S."/>
            <person name="Yoshikawa S."/>
            <person name="Kazumasa Y."/>
            <person name="Nakamura Y."/>
            <person name="Ichinomiya M."/>
            <person name="Saitoh K."/>
            <person name="Sato N."/>
            <person name="Blanc-Mathieu R."/>
            <person name="Endo H."/>
            <person name="Kuwata A."/>
            <person name="Ogata H."/>
        </authorList>
    </citation>
    <scope>NUCLEOTIDE SEQUENCE</scope>
</reference>
<dbReference type="Proteomes" id="UP001165082">
    <property type="component" value="Unassembled WGS sequence"/>
</dbReference>
<evidence type="ECO:0000256" key="5">
    <source>
        <dbReference type="ARBA" id="ARBA00040994"/>
    </source>
</evidence>
<dbReference type="EMBL" id="BRXZ01002412">
    <property type="protein sequence ID" value="GMH61539.1"/>
    <property type="molecule type" value="Genomic_DNA"/>
</dbReference>
<dbReference type="InterPro" id="IPR050630">
    <property type="entry name" value="WD_repeat_EMAP"/>
</dbReference>
<dbReference type="PANTHER" id="PTHR13720:SF13">
    <property type="entry name" value="CILIA- AND FLAGELLA-ASSOCIATED PROTEIN 251"/>
    <property type="match status" value="1"/>
</dbReference>
<organism evidence="7 8">
    <name type="scientific">Triparma retinervis</name>
    <dbReference type="NCBI Taxonomy" id="2557542"/>
    <lineage>
        <taxon>Eukaryota</taxon>
        <taxon>Sar</taxon>
        <taxon>Stramenopiles</taxon>
        <taxon>Ochrophyta</taxon>
        <taxon>Bolidophyceae</taxon>
        <taxon>Parmales</taxon>
        <taxon>Triparmaceae</taxon>
        <taxon>Triparma</taxon>
    </lineage>
</organism>
<dbReference type="PANTHER" id="PTHR13720">
    <property type="entry name" value="WD-40 REPEAT PROTEIN"/>
    <property type="match status" value="1"/>
</dbReference>
<sequence>MDEVPPLSSNALTLDWSFGFKGQVHSLASENRSAIFYTTAHTGIIYDYASKTQQLLQGHCNEIVATCVSEDKKWIVTADSGPDSVIVVWDSLTGTPVKTIFGAHERGVEALAISGDSMFLASLGKVQDGLAGEQELSLWEWSAETDSALYTCAVPGVQSSASAHTSVAFNPDDARELVTNGDSNIVFWTWESYKLVPFSPLLSKSDRKTLGHFSFVSSIFMPGNASAITSTTNGEVVLWDAVEKEEGGNNEEGDITGAGPEFSETSPLKSMVKSIKLCEGRVNFMSFVDKYMVVAGEDGCVRFYDESLRIMAWYEDLNAGPVTNVSFATNLPLNVDERADFCCPDFVVGTSTSYIIGVECALFQEIEPDNRRGAVLVQGIGDEVPCVATHPTMGRLVIGVYDGTLQLWDLTSRTLLVVEELLGENGAKQRPQCVQFDGVGRSLAVGMTSGLLKVTDPDSFQEMASFVNGDHPITYLRFSPDSTWLACADAGNYVYLYQFAVVEEDIVLQPEDDESWVPPEPSPTWNYIGRYKSHSGSITGLEFATREDGRLALVSVGEDKMLVEYDMTDTTAETGIKLRNEPTKIEQTAVPTTCLWHPLLGGDFEDRIITANNEFKFKQWNADNKSCRKTSLCPTFGGPLTSLSNIPQLNPEKNQYGPSPYVVYSTAEKVVGIVKVPLDGNPAKAMGLIAHPTAVSSVSVSGDGRFVVTAGGADKCVNVWQVSTKALEMKIEEAVVKADGAGGSASMYSDLIDPETKDDLIDYFFYAQLRTQGEDTTEEREITGTVPLKEIPNLVRALGYYPTEAECANMIAEVYYANFTETGETTDVIDLDTFIKLYVNHKPVFGTSKDEITEAFKVLGGSVQWASMARLLKERGEGISEEDLKNILTSLIGKEGVEGMNPSSFMEAGGFSDKVLGFDEEEGEGEEAM</sequence>
<evidence type="ECO:0000313" key="8">
    <source>
        <dbReference type="Proteomes" id="UP001165082"/>
    </source>
</evidence>
<dbReference type="SMART" id="SM00320">
    <property type="entry name" value="WD40"/>
    <property type="match status" value="10"/>
</dbReference>
<dbReference type="Pfam" id="PF00400">
    <property type="entry name" value="WD40"/>
    <property type="match status" value="3"/>
</dbReference>
<comment type="caution">
    <text evidence="7">The sequence shown here is derived from an EMBL/GenBank/DDBJ whole genome shotgun (WGS) entry which is preliminary data.</text>
</comment>
<proteinExistence type="predicted"/>
<dbReference type="SUPFAM" id="SSF50978">
    <property type="entry name" value="WD40 repeat-like"/>
    <property type="match status" value="1"/>
</dbReference>
<gene>
    <name evidence="7" type="ORF">TrRE_jg6933</name>
</gene>
<dbReference type="Gene3D" id="2.130.10.10">
    <property type="entry name" value="YVTN repeat-like/Quinoprotein amine dehydrogenase"/>
    <property type="match status" value="2"/>
</dbReference>
<dbReference type="OrthoDB" id="4899631at2759"/>
<keyword evidence="3" id="KW-0677">Repeat</keyword>
<evidence type="ECO:0000256" key="3">
    <source>
        <dbReference type="ARBA" id="ARBA00022737"/>
    </source>
</evidence>
<keyword evidence="2 6" id="KW-0853">WD repeat</keyword>
<protein>
    <recommendedName>
        <fullName evidence="5">Cilia- and flagella-associated protein 251</fullName>
    </recommendedName>
</protein>
<feature type="repeat" description="WD" evidence="6">
    <location>
        <begin position="377"/>
        <end position="418"/>
    </location>
</feature>
<accession>A0A9W7A408</accession>
<dbReference type="Gene3D" id="1.10.238.10">
    <property type="entry name" value="EF-hand"/>
    <property type="match status" value="1"/>
</dbReference>
<dbReference type="GO" id="GO:0031514">
    <property type="term" value="C:motile cilium"/>
    <property type="evidence" value="ECO:0007669"/>
    <property type="project" value="TreeGrafter"/>
</dbReference>
<dbReference type="AlphaFoldDB" id="A0A9W7A408"/>
<keyword evidence="4" id="KW-0966">Cell projection</keyword>
<evidence type="ECO:0000256" key="4">
    <source>
        <dbReference type="ARBA" id="ARBA00023273"/>
    </source>
</evidence>
<evidence type="ECO:0000313" key="7">
    <source>
        <dbReference type="EMBL" id="GMH61539.1"/>
    </source>
</evidence>
<keyword evidence="8" id="KW-1185">Reference proteome</keyword>
<evidence type="ECO:0000256" key="6">
    <source>
        <dbReference type="PROSITE-ProRule" id="PRU00221"/>
    </source>
</evidence>
<feature type="repeat" description="WD" evidence="6">
    <location>
        <begin position="688"/>
        <end position="730"/>
    </location>
</feature>
<dbReference type="PROSITE" id="PS00678">
    <property type="entry name" value="WD_REPEATS_1"/>
    <property type="match status" value="1"/>
</dbReference>
<comment type="subcellular location">
    <subcellularLocation>
        <location evidence="1">Cell projection</location>
        <location evidence="1">Cilium</location>
    </subcellularLocation>
</comment>
<dbReference type="SUPFAM" id="SSF117289">
    <property type="entry name" value="Nucleoporin domain"/>
    <property type="match status" value="2"/>
</dbReference>
<evidence type="ECO:0000256" key="1">
    <source>
        <dbReference type="ARBA" id="ARBA00004138"/>
    </source>
</evidence>
<dbReference type="SUPFAM" id="SSF47473">
    <property type="entry name" value="EF-hand"/>
    <property type="match status" value="1"/>
</dbReference>
<dbReference type="PROSITE" id="PS50082">
    <property type="entry name" value="WD_REPEATS_2"/>
    <property type="match status" value="2"/>
</dbReference>
<dbReference type="InterPro" id="IPR036322">
    <property type="entry name" value="WD40_repeat_dom_sf"/>
</dbReference>
<name>A0A9W7A408_9STRA</name>
<evidence type="ECO:0000256" key="2">
    <source>
        <dbReference type="ARBA" id="ARBA00022574"/>
    </source>
</evidence>